<name>A0ABW2C1W5_9PSEU</name>
<reference evidence="2" key="1">
    <citation type="journal article" date="2019" name="Int. J. Syst. Evol. Microbiol.">
        <title>The Global Catalogue of Microorganisms (GCM) 10K type strain sequencing project: providing services to taxonomists for standard genome sequencing and annotation.</title>
        <authorList>
            <consortium name="The Broad Institute Genomics Platform"/>
            <consortium name="The Broad Institute Genome Sequencing Center for Infectious Disease"/>
            <person name="Wu L."/>
            <person name="Ma J."/>
        </authorList>
    </citation>
    <scope>NUCLEOTIDE SEQUENCE [LARGE SCALE GENOMIC DNA]</scope>
    <source>
        <strain evidence="2">KCTC 32255</strain>
    </source>
</reference>
<proteinExistence type="predicted"/>
<dbReference type="EMBL" id="JBHSXX010000001">
    <property type="protein sequence ID" value="MFC6868702.1"/>
    <property type="molecule type" value="Genomic_DNA"/>
</dbReference>
<evidence type="ECO:0000313" key="2">
    <source>
        <dbReference type="Proteomes" id="UP001596337"/>
    </source>
</evidence>
<protein>
    <submittedName>
        <fullName evidence="1">Uncharacterized protein</fullName>
    </submittedName>
</protein>
<dbReference type="RefSeq" id="WP_345390851.1">
    <property type="nucleotide sequence ID" value="NZ_BAABLA010000005.1"/>
</dbReference>
<evidence type="ECO:0000313" key="1">
    <source>
        <dbReference type="EMBL" id="MFC6868702.1"/>
    </source>
</evidence>
<sequence>MHVACTGCVDDLDHCHGALIEHHDGGIECTEPDCTALDPARHDVVQRCDDVIDCDCAADRDLVAAA</sequence>
<comment type="caution">
    <text evidence="1">The sequence shown here is derived from an EMBL/GenBank/DDBJ whole genome shotgun (WGS) entry which is preliminary data.</text>
</comment>
<dbReference type="Proteomes" id="UP001596337">
    <property type="component" value="Unassembled WGS sequence"/>
</dbReference>
<keyword evidence="2" id="KW-1185">Reference proteome</keyword>
<organism evidence="1 2">
    <name type="scientific">Haloechinothrix salitolerans</name>
    <dbReference type="NCBI Taxonomy" id="926830"/>
    <lineage>
        <taxon>Bacteria</taxon>
        <taxon>Bacillati</taxon>
        <taxon>Actinomycetota</taxon>
        <taxon>Actinomycetes</taxon>
        <taxon>Pseudonocardiales</taxon>
        <taxon>Pseudonocardiaceae</taxon>
        <taxon>Haloechinothrix</taxon>
    </lineage>
</organism>
<accession>A0ABW2C1W5</accession>
<gene>
    <name evidence="1" type="ORF">ACFQGD_16295</name>
</gene>